<proteinExistence type="predicted"/>
<dbReference type="eggNOG" id="KOG4197">
    <property type="taxonomic scope" value="Eukaryota"/>
</dbReference>
<feature type="repeat" description="PPR" evidence="2">
    <location>
        <begin position="250"/>
        <end position="284"/>
    </location>
</feature>
<dbReference type="InterPro" id="IPR046960">
    <property type="entry name" value="PPR_At4g14850-like_plant"/>
</dbReference>
<dbReference type="Pfam" id="PF13041">
    <property type="entry name" value="PPR_2"/>
    <property type="match status" value="2"/>
</dbReference>
<evidence type="ECO:0000313" key="4">
    <source>
        <dbReference type="Proteomes" id="UP000008311"/>
    </source>
</evidence>
<evidence type="ECO:0000313" key="3">
    <source>
        <dbReference type="EMBL" id="EEF41219.1"/>
    </source>
</evidence>
<dbReference type="PROSITE" id="PS51375">
    <property type="entry name" value="PPR"/>
    <property type="match status" value="5"/>
</dbReference>
<dbReference type="FunFam" id="1.25.40.10:FF:000344">
    <property type="entry name" value="Pentatricopeptide repeat-containing protein"/>
    <property type="match status" value="1"/>
</dbReference>
<dbReference type="GO" id="GO:0003723">
    <property type="term" value="F:RNA binding"/>
    <property type="evidence" value="ECO:0000318"/>
    <property type="project" value="GO_Central"/>
</dbReference>
<dbReference type="FunFam" id="1.25.40.10:FF:000090">
    <property type="entry name" value="Pentatricopeptide repeat-containing protein, chloroplastic"/>
    <property type="match status" value="1"/>
</dbReference>
<gene>
    <name evidence="3" type="ORF">RCOM_1719180</name>
</gene>
<dbReference type="Proteomes" id="UP000008311">
    <property type="component" value="Unassembled WGS sequence"/>
</dbReference>
<feature type="repeat" description="PPR" evidence="2">
    <location>
        <begin position="350"/>
        <end position="384"/>
    </location>
</feature>
<name>B9S4Z9_RICCO</name>
<dbReference type="InterPro" id="IPR002885">
    <property type="entry name" value="PPR_rpt"/>
</dbReference>
<dbReference type="FunCoup" id="B9S4Z9">
    <property type="interactions" value="28"/>
</dbReference>
<dbReference type="PANTHER" id="PTHR47926">
    <property type="entry name" value="PENTATRICOPEPTIDE REPEAT-CONTAINING PROTEIN"/>
    <property type="match status" value="1"/>
</dbReference>
<dbReference type="PANTHER" id="PTHR47926:SF405">
    <property type="entry name" value="DYW DOMAIN-CONTAINING PROTEIN"/>
    <property type="match status" value="1"/>
</dbReference>
<dbReference type="Pfam" id="PF01535">
    <property type="entry name" value="PPR"/>
    <property type="match status" value="5"/>
</dbReference>
<dbReference type="InterPro" id="IPR011990">
    <property type="entry name" value="TPR-like_helical_dom_sf"/>
</dbReference>
<dbReference type="NCBIfam" id="TIGR00756">
    <property type="entry name" value="PPR"/>
    <property type="match status" value="5"/>
</dbReference>
<dbReference type="InterPro" id="IPR046848">
    <property type="entry name" value="E_motif"/>
</dbReference>
<keyword evidence="4" id="KW-1185">Reference proteome</keyword>
<dbReference type="Gene3D" id="1.25.40.10">
    <property type="entry name" value="Tetratricopeptide repeat domain"/>
    <property type="match status" value="4"/>
</dbReference>
<feature type="repeat" description="PPR" evidence="2">
    <location>
        <begin position="48"/>
        <end position="82"/>
    </location>
</feature>
<organism evidence="3 4">
    <name type="scientific">Ricinus communis</name>
    <name type="common">Castor bean</name>
    <dbReference type="NCBI Taxonomy" id="3988"/>
    <lineage>
        <taxon>Eukaryota</taxon>
        <taxon>Viridiplantae</taxon>
        <taxon>Streptophyta</taxon>
        <taxon>Embryophyta</taxon>
        <taxon>Tracheophyta</taxon>
        <taxon>Spermatophyta</taxon>
        <taxon>Magnoliopsida</taxon>
        <taxon>eudicotyledons</taxon>
        <taxon>Gunneridae</taxon>
        <taxon>Pentapetalae</taxon>
        <taxon>rosids</taxon>
        <taxon>fabids</taxon>
        <taxon>Malpighiales</taxon>
        <taxon>Euphorbiaceae</taxon>
        <taxon>Acalyphoideae</taxon>
        <taxon>Acalypheae</taxon>
        <taxon>Ricinus</taxon>
    </lineage>
</organism>
<reference evidence="4" key="1">
    <citation type="journal article" date="2010" name="Nat. Biotechnol.">
        <title>Draft genome sequence of the oilseed species Ricinus communis.</title>
        <authorList>
            <person name="Chan A.P."/>
            <person name="Crabtree J."/>
            <person name="Zhao Q."/>
            <person name="Lorenzi H."/>
            <person name="Orvis J."/>
            <person name="Puiu D."/>
            <person name="Melake-Berhan A."/>
            <person name="Jones K.M."/>
            <person name="Redman J."/>
            <person name="Chen G."/>
            <person name="Cahoon E.B."/>
            <person name="Gedil M."/>
            <person name="Stanke M."/>
            <person name="Haas B.J."/>
            <person name="Wortman J.R."/>
            <person name="Fraser-Liggett C.M."/>
            <person name="Ravel J."/>
            <person name="Rabinowicz P.D."/>
        </authorList>
    </citation>
    <scope>NUCLEOTIDE SEQUENCE [LARGE SCALE GENOMIC DNA]</scope>
    <source>
        <strain evidence="4">cv. Hale</strain>
    </source>
</reference>
<dbReference type="InParanoid" id="B9S4Z9"/>
<dbReference type="EMBL" id="EQ973868">
    <property type="protein sequence ID" value="EEF41219.1"/>
    <property type="molecule type" value="Genomic_DNA"/>
</dbReference>
<protein>
    <submittedName>
        <fullName evidence="3">Pentatricopeptide repeat-containing protein, putative</fullName>
    </submittedName>
</protein>
<dbReference type="GO" id="GO:0009451">
    <property type="term" value="P:RNA modification"/>
    <property type="evidence" value="ECO:0000318"/>
    <property type="project" value="GO_Central"/>
</dbReference>
<keyword evidence="1" id="KW-0677">Repeat</keyword>
<accession>B9S4Z9</accession>
<evidence type="ECO:0000256" key="2">
    <source>
        <dbReference type="PROSITE-ProRule" id="PRU00708"/>
    </source>
</evidence>
<dbReference type="FunFam" id="1.25.40.10:FF:000436">
    <property type="entry name" value="Pentatricopeptide repeat-containing protein At5g39350 family"/>
    <property type="match status" value="1"/>
</dbReference>
<dbReference type="AlphaFoldDB" id="B9S4Z9"/>
<sequence length="579" mass="64589">MTQIHALILTTGLFFNDANSIAQLIASYGRINNIIPARNVFEKMPQRSINAWNSMIIAYSRTNYPDEVLNLYYRMISEGIKPDSSTFTVTLKACSSLMDLDMGEIIWNQAVDFGYGFDVFVVSSVLNLYAKSGKMDKAKIVFDKMVKRDVVSWTTMITGFAQSGRPLDAIDIYRTMQKERTEGDGVVMVGLIQACTSLGDSKFGLSVHGHMVRREMNMDNVLQTSLIDMYAKNGKLELASRVFEGIPYKSVISWGALISGFAQNGFANKTLASLVEMQNSGFKPDLVSLISSLSACAQVGNLKVGKSLHGHIVKRLYLDKVSGTALIDMYAKCGALTFARALFDQIEPRDLILWNAMISSYGIHGDGIEALSLFLKMKETNITPDHATFASLLSACSHSGLVEEGQYWFHVLIDKSKIQPSEKHYACMVDLLSRAGQVEEAYQLIESMHIKPGLAIWVALLSGCLNHKNLLIGEMVAKKILESNPDDLGIYVLVSNFFSMAKKWDDAAVFRKIMKNTGMRKVPGYSAVEVNGDLQAFLMEDKNHNQYQDILQILDILDNEMRSIRCFSETELVFQDTEK</sequence>
<feature type="repeat" description="PPR" evidence="2">
    <location>
        <begin position="149"/>
        <end position="183"/>
    </location>
</feature>
<dbReference type="Pfam" id="PF20431">
    <property type="entry name" value="E_motif"/>
    <property type="match status" value="1"/>
</dbReference>
<feature type="repeat" description="PPR" evidence="2">
    <location>
        <begin position="118"/>
        <end position="148"/>
    </location>
</feature>
<evidence type="ECO:0000256" key="1">
    <source>
        <dbReference type="ARBA" id="ARBA00022737"/>
    </source>
</evidence>